<feature type="domain" description="BTB" evidence="1">
    <location>
        <begin position="53"/>
        <end position="113"/>
    </location>
</feature>
<dbReference type="SMART" id="SM00225">
    <property type="entry name" value="BTB"/>
    <property type="match status" value="1"/>
</dbReference>
<gene>
    <name evidence="2" type="ORF">HGRIS_002349</name>
</gene>
<evidence type="ECO:0000259" key="1">
    <source>
        <dbReference type="PROSITE" id="PS50097"/>
    </source>
</evidence>
<dbReference type="Pfam" id="PF00651">
    <property type="entry name" value="BTB"/>
    <property type="match status" value="1"/>
</dbReference>
<evidence type="ECO:0000313" key="2">
    <source>
        <dbReference type="EMBL" id="KAL0956190.1"/>
    </source>
</evidence>
<dbReference type="InterPro" id="IPR011333">
    <property type="entry name" value="SKP1/BTB/POZ_sf"/>
</dbReference>
<dbReference type="EMBL" id="JASNQZ010000006">
    <property type="protein sequence ID" value="KAL0956190.1"/>
    <property type="molecule type" value="Genomic_DNA"/>
</dbReference>
<evidence type="ECO:0000313" key="3">
    <source>
        <dbReference type="Proteomes" id="UP001556367"/>
    </source>
</evidence>
<reference evidence="3" key="1">
    <citation type="submission" date="2024-06" db="EMBL/GenBank/DDBJ databases">
        <title>Multi-omics analyses provide insights into the biosynthesis of the anticancer antibiotic pleurotin in Hohenbuehelia grisea.</title>
        <authorList>
            <person name="Weaver J.A."/>
            <person name="Alberti F."/>
        </authorList>
    </citation>
    <scope>NUCLEOTIDE SEQUENCE [LARGE SCALE GENOMIC DNA]</scope>
    <source>
        <strain evidence="3">T-177</strain>
    </source>
</reference>
<dbReference type="Proteomes" id="UP001556367">
    <property type="component" value="Unassembled WGS sequence"/>
</dbReference>
<protein>
    <recommendedName>
        <fullName evidence="1">BTB domain-containing protein</fullName>
    </recommendedName>
</protein>
<name>A0ABR3JL53_9AGAR</name>
<dbReference type="PROSITE" id="PS50097">
    <property type="entry name" value="BTB"/>
    <property type="match status" value="1"/>
</dbReference>
<dbReference type="SUPFAM" id="SSF54695">
    <property type="entry name" value="POZ domain"/>
    <property type="match status" value="1"/>
</dbReference>
<organism evidence="2 3">
    <name type="scientific">Hohenbuehelia grisea</name>
    <dbReference type="NCBI Taxonomy" id="104357"/>
    <lineage>
        <taxon>Eukaryota</taxon>
        <taxon>Fungi</taxon>
        <taxon>Dikarya</taxon>
        <taxon>Basidiomycota</taxon>
        <taxon>Agaricomycotina</taxon>
        <taxon>Agaricomycetes</taxon>
        <taxon>Agaricomycetidae</taxon>
        <taxon>Agaricales</taxon>
        <taxon>Pleurotineae</taxon>
        <taxon>Pleurotaceae</taxon>
        <taxon>Hohenbuehelia</taxon>
    </lineage>
</organism>
<keyword evidence="3" id="KW-1185">Reference proteome</keyword>
<sequence>MQSESDTASHSSTDSDINAMPVVIHQAGPSSISPHALSYDSKPVHPDFASPDADVVLQAKDARGTMFRVHSYTLKTTSGWFRTMFSLPQSSSSLTSEPIYMDEDSDTLEWILRMACGLPLNPIDSYDVVDSVLYAAEKYDMPGVMSIIRILVMTPSLFNHPFRLYIAACRFGWHAEAQTASTQTLSYNLFDKDIYPMLRRLPSDSLLDLFELHRKRREGLRKRLNDPPFVAGGTASCASCHAHIDYHTWRELKYKIILEMDIRPLGDSILEHGLNEWPEAHACWSAKCPNANCDRYLYDKNETVRVIQECVAGLPKSI</sequence>
<dbReference type="Gene3D" id="3.30.710.10">
    <property type="entry name" value="Potassium Channel Kv1.1, Chain A"/>
    <property type="match status" value="1"/>
</dbReference>
<dbReference type="CDD" id="cd18186">
    <property type="entry name" value="BTB_POZ_ZBTB_KLHL-like"/>
    <property type="match status" value="1"/>
</dbReference>
<comment type="caution">
    <text evidence="2">The sequence shown here is derived from an EMBL/GenBank/DDBJ whole genome shotgun (WGS) entry which is preliminary data.</text>
</comment>
<dbReference type="InterPro" id="IPR000210">
    <property type="entry name" value="BTB/POZ_dom"/>
</dbReference>
<proteinExistence type="predicted"/>
<accession>A0ABR3JL53</accession>